<evidence type="ECO:0000313" key="2">
    <source>
        <dbReference type="EMBL" id="MFC6670340.1"/>
    </source>
</evidence>
<dbReference type="SUPFAM" id="SSF53756">
    <property type="entry name" value="UDP-Glycosyltransferase/glycogen phosphorylase"/>
    <property type="match status" value="1"/>
</dbReference>
<dbReference type="EMBL" id="JBHSWE010000001">
    <property type="protein sequence ID" value="MFC6670340.1"/>
    <property type="molecule type" value="Genomic_DNA"/>
</dbReference>
<keyword evidence="2" id="KW-0808">Transferase</keyword>
<name>A0ABW1ZYS6_9GAMM</name>
<dbReference type="Pfam" id="PF13439">
    <property type="entry name" value="Glyco_transf_4"/>
    <property type="match status" value="1"/>
</dbReference>
<dbReference type="GO" id="GO:0016757">
    <property type="term" value="F:glycosyltransferase activity"/>
    <property type="evidence" value="ECO:0007669"/>
    <property type="project" value="UniProtKB-KW"/>
</dbReference>
<accession>A0ABW1ZYS6</accession>
<protein>
    <submittedName>
        <fullName evidence="2">Glycosyltransferase</fullName>
        <ecNumber evidence="2">2.4.-.-</ecNumber>
    </submittedName>
</protein>
<gene>
    <name evidence="2" type="ORF">ACFQDL_09795</name>
</gene>
<evidence type="ECO:0000259" key="1">
    <source>
        <dbReference type="Pfam" id="PF13439"/>
    </source>
</evidence>
<keyword evidence="2" id="KW-0328">Glycosyltransferase</keyword>
<reference evidence="3" key="1">
    <citation type="journal article" date="2019" name="Int. J. Syst. Evol. Microbiol.">
        <title>The Global Catalogue of Microorganisms (GCM) 10K type strain sequencing project: providing services to taxonomists for standard genome sequencing and annotation.</title>
        <authorList>
            <consortium name="The Broad Institute Genomics Platform"/>
            <consortium name="The Broad Institute Genome Sequencing Center for Infectious Disease"/>
            <person name="Wu L."/>
            <person name="Ma J."/>
        </authorList>
    </citation>
    <scope>NUCLEOTIDE SEQUENCE [LARGE SCALE GENOMIC DNA]</scope>
    <source>
        <strain evidence="3">NBRC 111756</strain>
    </source>
</reference>
<proteinExistence type="predicted"/>
<evidence type="ECO:0000313" key="3">
    <source>
        <dbReference type="Proteomes" id="UP001596422"/>
    </source>
</evidence>
<dbReference type="Proteomes" id="UP001596422">
    <property type="component" value="Unassembled WGS sequence"/>
</dbReference>
<organism evidence="2 3">
    <name type="scientific">Marinobacterium aestuariivivens</name>
    <dbReference type="NCBI Taxonomy" id="1698799"/>
    <lineage>
        <taxon>Bacteria</taxon>
        <taxon>Pseudomonadati</taxon>
        <taxon>Pseudomonadota</taxon>
        <taxon>Gammaproteobacteria</taxon>
        <taxon>Oceanospirillales</taxon>
        <taxon>Oceanospirillaceae</taxon>
        <taxon>Marinobacterium</taxon>
    </lineage>
</organism>
<dbReference type="PANTHER" id="PTHR12526">
    <property type="entry name" value="GLYCOSYLTRANSFERASE"/>
    <property type="match status" value="1"/>
</dbReference>
<comment type="caution">
    <text evidence="2">The sequence shown here is derived from an EMBL/GenBank/DDBJ whole genome shotgun (WGS) entry which is preliminary data.</text>
</comment>
<feature type="domain" description="Glycosyltransferase subfamily 4-like N-terminal" evidence="1">
    <location>
        <begin position="13"/>
        <end position="166"/>
    </location>
</feature>
<dbReference type="EC" id="2.4.-.-" evidence="2"/>
<dbReference type="RefSeq" id="WP_379908842.1">
    <property type="nucleotide sequence ID" value="NZ_JBHSWE010000001.1"/>
</dbReference>
<sequence>MKVVQLLPDLEGGGVEKGTLEVARYLVGQGHESIVISAGGRLVEALERDGSRHVSWDLGRKSPMTLRHIWALRRWLRRERPDILHLRSRMPAWVAWHAWKGLPVGERPGLVTTVHGLYSVSRYSEVMCRGERVIAVSKTVQDYISRNYPDTDMGRVRLIYRGIDPQEFPFGYRPVDKWLERWKNEYPLLQGRRVLTLPGRLTRLKGHHDFIDLMAALRADGLPVHGLIVGGEDPKRQAYAAEIRRRIAAGGSARTLP</sequence>
<keyword evidence="3" id="KW-1185">Reference proteome</keyword>
<dbReference type="PANTHER" id="PTHR12526:SF638">
    <property type="entry name" value="SPORE COAT PROTEIN SA"/>
    <property type="match status" value="1"/>
</dbReference>
<dbReference type="InterPro" id="IPR028098">
    <property type="entry name" value="Glyco_trans_4-like_N"/>
</dbReference>
<dbReference type="Gene3D" id="3.40.50.2000">
    <property type="entry name" value="Glycogen Phosphorylase B"/>
    <property type="match status" value="2"/>
</dbReference>